<proteinExistence type="predicted"/>
<evidence type="ECO:0000313" key="5">
    <source>
        <dbReference type="EMBL" id="BAY96643.1"/>
    </source>
</evidence>
<evidence type="ECO:0000256" key="2">
    <source>
        <dbReference type="ARBA" id="ARBA00022741"/>
    </source>
</evidence>
<keyword evidence="3" id="KW-0067">ATP-binding</keyword>
<dbReference type="Proteomes" id="UP000218785">
    <property type="component" value="Chromosome"/>
</dbReference>
<dbReference type="Gene3D" id="3.30.1360.70">
    <property type="entry name" value="Arginyl tRNA synthetase N-terminal domain"/>
    <property type="match status" value="1"/>
</dbReference>
<dbReference type="InterPro" id="IPR009080">
    <property type="entry name" value="tRNAsynth_Ia_anticodon-bd"/>
</dbReference>
<dbReference type="GO" id="GO:0006420">
    <property type="term" value="P:arginyl-tRNA aminoacylation"/>
    <property type="evidence" value="ECO:0007669"/>
    <property type="project" value="InterPro"/>
</dbReference>
<protein>
    <submittedName>
        <fullName evidence="5">Arginyl tRNA synthetase anticodon binding protein</fullName>
    </submittedName>
</protein>
<dbReference type="InterPro" id="IPR008909">
    <property type="entry name" value="DALR_anticod-bd"/>
</dbReference>
<dbReference type="GO" id="GO:0004814">
    <property type="term" value="F:arginine-tRNA ligase activity"/>
    <property type="evidence" value="ECO:0007669"/>
    <property type="project" value="InterPro"/>
</dbReference>
<keyword evidence="2" id="KW-0547">Nucleotide-binding</keyword>
<reference evidence="5 6" key="1">
    <citation type="submission" date="2017-06" db="EMBL/GenBank/DDBJ databases">
        <title>Genome sequencing of cyanobaciteial culture collection at National Institute for Environmental Studies (NIES).</title>
        <authorList>
            <person name="Hirose Y."/>
            <person name="Shimura Y."/>
            <person name="Fujisawa T."/>
            <person name="Nakamura Y."/>
            <person name="Kawachi M."/>
        </authorList>
    </citation>
    <scope>NUCLEOTIDE SEQUENCE [LARGE SCALE GENOMIC DNA]</scope>
    <source>
        <strain evidence="5 6">NIES-37</strain>
    </source>
</reference>
<keyword evidence="6" id="KW-1185">Reference proteome</keyword>
<evidence type="ECO:0000256" key="1">
    <source>
        <dbReference type="ARBA" id="ARBA00022598"/>
    </source>
</evidence>
<dbReference type="EMBL" id="AP018248">
    <property type="protein sequence ID" value="BAY96643.1"/>
    <property type="molecule type" value="Genomic_DNA"/>
</dbReference>
<dbReference type="Gene3D" id="1.10.730.10">
    <property type="entry name" value="Isoleucyl-tRNA Synthetase, Domain 1"/>
    <property type="match status" value="1"/>
</dbReference>
<gene>
    <name evidence="5" type="ORF">NIES37_05770</name>
</gene>
<name>A0A1Z4MT70_9CYAN</name>
<dbReference type="AlphaFoldDB" id="A0A1Z4MT70"/>
<evidence type="ECO:0000259" key="4">
    <source>
        <dbReference type="SMART" id="SM00836"/>
    </source>
</evidence>
<accession>A0A1Z4MT70</accession>
<feature type="domain" description="DALR anticodon binding" evidence="4">
    <location>
        <begin position="160"/>
        <end position="319"/>
    </location>
</feature>
<dbReference type="InterPro" id="IPR036695">
    <property type="entry name" value="Arg-tRNA-synth_N_sf"/>
</dbReference>
<keyword evidence="1" id="KW-0436">Ligase</keyword>
<evidence type="ECO:0000313" key="6">
    <source>
        <dbReference type="Proteomes" id="UP000218785"/>
    </source>
</evidence>
<dbReference type="SMART" id="SM00836">
    <property type="entry name" value="DALR_1"/>
    <property type="match status" value="1"/>
</dbReference>
<dbReference type="RefSeq" id="WP_190445948.1">
    <property type="nucleotide sequence ID" value="NZ_CAWNJS010000001.1"/>
</dbReference>
<dbReference type="SUPFAM" id="SSF47323">
    <property type="entry name" value="Anticodon-binding domain of a subclass of class I aminoacyl-tRNA synthetases"/>
    <property type="match status" value="1"/>
</dbReference>
<organism evidence="5 6">
    <name type="scientific">Tolypothrix tenuis PCC 7101</name>
    <dbReference type="NCBI Taxonomy" id="231146"/>
    <lineage>
        <taxon>Bacteria</taxon>
        <taxon>Bacillati</taxon>
        <taxon>Cyanobacteriota</taxon>
        <taxon>Cyanophyceae</taxon>
        <taxon>Nostocales</taxon>
        <taxon>Tolypothrichaceae</taxon>
        <taxon>Tolypothrix</taxon>
    </lineage>
</organism>
<keyword evidence="5" id="KW-0030">Aminoacyl-tRNA synthetase</keyword>
<dbReference type="KEGG" id="ttq:NIES37_05770"/>
<evidence type="ECO:0000256" key="3">
    <source>
        <dbReference type="ARBA" id="ARBA00022840"/>
    </source>
</evidence>
<sequence length="319" mass="36440">MTENRYIGDKAVFIDNYVHLNLLVSKYTAIKRLIYSCLWKSLSVYTCNPELERIKDAKFPLYKGRDDKRILYISGVALKLEKSQNQKSLDIAQAIAANLSECDGDVFHIQIVPPGWIHLELTHPALAAWLQNLAMGVFREREIASNENLPVSNSRRLFAVQYAHARCSSLLQQAQREGLIKLQEVLLDTEKNIDLQKTSLSNSISADWSVRFPSPIPWLDSEQKLRLNHSAEGRLINELVQVVDDLECHAINSTVNWEQAALNLSQAWENFWRECRIWGKVKTTSPELAQARLGLLMVTQSVFRLLLEEKLGLFAPKEL</sequence>
<dbReference type="GO" id="GO:0005737">
    <property type="term" value="C:cytoplasm"/>
    <property type="evidence" value="ECO:0007669"/>
    <property type="project" value="InterPro"/>
</dbReference>
<dbReference type="GO" id="GO:0005524">
    <property type="term" value="F:ATP binding"/>
    <property type="evidence" value="ECO:0007669"/>
    <property type="project" value="UniProtKB-KW"/>
</dbReference>